<dbReference type="EMBL" id="SJPM01000002">
    <property type="protein sequence ID" value="TWU01389.1"/>
    <property type="molecule type" value="Genomic_DNA"/>
</dbReference>
<dbReference type="InterPro" id="IPR011447">
    <property type="entry name" value="DUF1552"/>
</dbReference>
<gene>
    <name evidence="3" type="ORF">Pla100_11160</name>
</gene>
<feature type="chain" id="PRO_5022832973" description="DUF1552 domain-containing protein" evidence="2">
    <location>
        <begin position="25"/>
        <end position="415"/>
    </location>
</feature>
<evidence type="ECO:0000313" key="4">
    <source>
        <dbReference type="Proteomes" id="UP000316213"/>
    </source>
</evidence>
<reference evidence="3 4" key="1">
    <citation type="submission" date="2019-02" db="EMBL/GenBank/DDBJ databases">
        <title>Deep-cultivation of Planctomycetes and their phenomic and genomic characterization uncovers novel biology.</title>
        <authorList>
            <person name="Wiegand S."/>
            <person name="Jogler M."/>
            <person name="Boedeker C."/>
            <person name="Pinto D."/>
            <person name="Vollmers J."/>
            <person name="Rivas-Marin E."/>
            <person name="Kohn T."/>
            <person name="Peeters S.H."/>
            <person name="Heuer A."/>
            <person name="Rast P."/>
            <person name="Oberbeckmann S."/>
            <person name="Bunk B."/>
            <person name="Jeske O."/>
            <person name="Meyerdierks A."/>
            <person name="Storesund J.E."/>
            <person name="Kallscheuer N."/>
            <person name="Luecker S."/>
            <person name="Lage O.M."/>
            <person name="Pohl T."/>
            <person name="Merkel B.J."/>
            <person name="Hornburger P."/>
            <person name="Mueller R.-W."/>
            <person name="Bruemmer F."/>
            <person name="Labrenz M."/>
            <person name="Spormann A.M."/>
            <person name="Op Den Camp H."/>
            <person name="Overmann J."/>
            <person name="Amann R."/>
            <person name="Jetten M.S.M."/>
            <person name="Mascher T."/>
            <person name="Medema M.H."/>
            <person name="Devos D.P."/>
            <person name="Kaster A.-K."/>
            <person name="Ovreas L."/>
            <person name="Rohde M."/>
            <person name="Galperin M.Y."/>
            <person name="Jogler C."/>
        </authorList>
    </citation>
    <scope>NUCLEOTIDE SEQUENCE [LARGE SCALE GENOMIC DNA]</scope>
    <source>
        <strain evidence="3 4">Pla100</strain>
    </source>
</reference>
<dbReference type="PROSITE" id="PS51318">
    <property type="entry name" value="TAT"/>
    <property type="match status" value="1"/>
</dbReference>
<dbReference type="OrthoDB" id="9146593at2"/>
<evidence type="ECO:0000256" key="1">
    <source>
        <dbReference type="SAM" id="MobiDB-lite"/>
    </source>
</evidence>
<feature type="signal peptide" evidence="2">
    <location>
        <begin position="1"/>
        <end position="24"/>
    </location>
</feature>
<dbReference type="RefSeq" id="WP_146576700.1">
    <property type="nucleotide sequence ID" value="NZ_SJPM01000002.1"/>
</dbReference>
<evidence type="ECO:0000256" key="2">
    <source>
        <dbReference type="SAM" id="SignalP"/>
    </source>
</evidence>
<keyword evidence="2" id="KW-0732">Signal</keyword>
<feature type="region of interest" description="Disordered" evidence="1">
    <location>
        <begin position="221"/>
        <end position="242"/>
    </location>
</feature>
<evidence type="ECO:0000313" key="3">
    <source>
        <dbReference type="EMBL" id="TWU01389.1"/>
    </source>
</evidence>
<dbReference type="InterPro" id="IPR006311">
    <property type="entry name" value="TAT_signal"/>
</dbReference>
<name>A0A5C6AQ84_9BACT</name>
<comment type="caution">
    <text evidence="3">The sequence shown here is derived from an EMBL/GenBank/DDBJ whole genome shotgun (WGS) entry which is preliminary data.</text>
</comment>
<proteinExistence type="predicted"/>
<accession>A0A5C6AQ84</accession>
<protein>
    <recommendedName>
        <fullName evidence="5">DUF1552 domain-containing protein</fullName>
    </recommendedName>
</protein>
<feature type="compositionally biased region" description="Basic and acidic residues" evidence="1">
    <location>
        <begin position="226"/>
        <end position="242"/>
    </location>
</feature>
<keyword evidence="4" id="KW-1185">Reference proteome</keyword>
<evidence type="ECO:0008006" key="5">
    <source>
        <dbReference type="Google" id="ProtNLM"/>
    </source>
</evidence>
<dbReference type="Pfam" id="PF07586">
    <property type="entry name" value="HXXSHH"/>
    <property type="match status" value="1"/>
</dbReference>
<dbReference type="AlphaFoldDB" id="A0A5C6AQ84"/>
<sequence length="415" mass="46253" precursor="true">MTNRRRFLRASGVLLSLPCLETFAAPATTSSPRRRTVAINIGLGLHGPNLFPQKPGKDYELTPYLRELQDFRNDFTILSGTSHPGVDGGHSAEKSFLTAAPHPGSASFKNTISIDQLLAEKVGAQSRFGYLALSLSGRSLSWSRSGVELPSETRPSKLFEKLFLDGKPDEKQKQLQRLRDGQSIMDTVSENARRMSRRVSRRDQQKLEQYYSVVRDTEQRLQSAEQWEHEPKPDVDRPIPKDISDKTEIIGKAELMYDLMHLAIATDSTRAITFFSNGINAVPKIAGVTQDYHNLSHHGKDPEKIEELTVIETQQMRAFAGFVRKLRDTDEDGVSLLDRTQILFGSNLGNASSHNNQNLPILLVGGGYRHGQHLAFDPENNHPLPQLFVTMLQRMGVETDAFAGITGTLPGLELV</sequence>
<organism evidence="3 4">
    <name type="scientific">Neorhodopirellula pilleata</name>
    <dbReference type="NCBI Taxonomy" id="2714738"/>
    <lineage>
        <taxon>Bacteria</taxon>
        <taxon>Pseudomonadati</taxon>
        <taxon>Planctomycetota</taxon>
        <taxon>Planctomycetia</taxon>
        <taxon>Pirellulales</taxon>
        <taxon>Pirellulaceae</taxon>
        <taxon>Neorhodopirellula</taxon>
    </lineage>
</organism>
<dbReference type="Proteomes" id="UP000316213">
    <property type="component" value="Unassembled WGS sequence"/>
</dbReference>